<comment type="caution">
    <text evidence="1">The sequence shown here is derived from an EMBL/GenBank/DDBJ whole genome shotgun (WGS) entry which is preliminary data.</text>
</comment>
<accession>A0AAQ1STR8</accession>
<protein>
    <submittedName>
        <fullName evidence="1">Uncharacterized protein</fullName>
    </submittedName>
</protein>
<gene>
    <name evidence="1" type="ORF">JV551A3_V1_900002</name>
</gene>
<organism evidence="1 2">
    <name type="scientific">Pseudomonas inefficax</name>
    <dbReference type="NCBI Taxonomy" id="2078786"/>
    <lineage>
        <taxon>Bacteria</taxon>
        <taxon>Pseudomonadati</taxon>
        <taxon>Pseudomonadota</taxon>
        <taxon>Gammaproteobacteria</taxon>
        <taxon>Pseudomonadales</taxon>
        <taxon>Pseudomonadaceae</taxon>
        <taxon>Pseudomonas</taxon>
    </lineage>
</organism>
<dbReference type="AlphaFoldDB" id="A0AAQ1STR8"/>
<reference evidence="1 2" key="1">
    <citation type="submission" date="2018-02" db="EMBL/GenBank/DDBJ databases">
        <authorList>
            <person name="Dubost A."/>
        </authorList>
    </citation>
    <scope>NUCLEOTIDE SEQUENCE [LARGE SCALE GENOMIC DNA]</scope>
    <source>
        <strain evidence="2">JV551A3</strain>
    </source>
</reference>
<dbReference type="Proteomes" id="UP000294335">
    <property type="component" value="Unassembled WGS sequence"/>
</dbReference>
<keyword evidence="2" id="KW-1185">Reference proteome</keyword>
<name>A0AAQ1STR8_9PSED</name>
<evidence type="ECO:0000313" key="2">
    <source>
        <dbReference type="Proteomes" id="UP000294335"/>
    </source>
</evidence>
<proteinExistence type="predicted"/>
<evidence type="ECO:0000313" key="1">
    <source>
        <dbReference type="EMBL" id="SPO60549.1"/>
    </source>
</evidence>
<dbReference type="EMBL" id="OPYN01000090">
    <property type="protein sequence ID" value="SPO60549.1"/>
    <property type="molecule type" value="Genomic_DNA"/>
</dbReference>
<sequence>MNYALFYESPAVKMLSVLLLCRENGCSYKN</sequence>